<dbReference type="Pfam" id="PF04129">
    <property type="entry name" value="Vps52_CC"/>
    <property type="match status" value="1"/>
</dbReference>
<dbReference type="InterPro" id="IPR007258">
    <property type="entry name" value="Vps52"/>
</dbReference>
<comment type="subcellular location">
    <subcellularLocation>
        <location evidence="1">Golgi apparatus</location>
        <location evidence="1">trans-Golgi network</location>
    </subcellularLocation>
</comment>
<feature type="region of interest" description="Disordered" evidence="7">
    <location>
        <begin position="1"/>
        <end position="47"/>
    </location>
</feature>
<evidence type="ECO:0000256" key="1">
    <source>
        <dbReference type="ARBA" id="ARBA00004601"/>
    </source>
</evidence>
<feature type="compositionally biased region" description="Polar residues" evidence="7">
    <location>
        <begin position="76"/>
        <end position="85"/>
    </location>
</feature>
<reference evidence="10" key="1">
    <citation type="submission" date="2020-11" db="EMBL/GenBank/DDBJ databases">
        <title>Kefir isolates.</title>
        <authorList>
            <person name="Marcisauskas S."/>
            <person name="Kim Y."/>
            <person name="Blasche S."/>
        </authorList>
    </citation>
    <scope>NUCLEOTIDE SEQUENCE</scope>
    <source>
        <strain evidence="10">Olga-1</strain>
    </source>
</reference>
<evidence type="ECO:0000256" key="6">
    <source>
        <dbReference type="SAM" id="Coils"/>
    </source>
</evidence>
<feature type="compositionally biased region" description="Polar residues" evidence="7">
    <location>
        <begin position="16"/>
        <end position="25"/>
    </location>
</feature>
<feature type="compositionally biased region" description="Acidic residues" evidence="7">
    <location>
        <begin position="65"/>
        <end position="75"/>
    </location>
</feature>
<dbReference type="GO" id="GO:0032456">
    <property type="term" value="P:endocytic recycling"/>
    <property type="evidence" value="ECO:0007669"/>
    <property type="project" value="TreeGrafter"/>
</dbReference>
<dbReference type="EMBL" id="PUHW01000082">
    <property type="protein sequence ID" value="KAG0689403.1"/>
    <property type="molecule type" value="Genomic_DNA"/>
</dbReference>
<dbReference type="GO" id="GO:0015031">
    <property type="term" value="P:protein transport"/>
    <property type="evidence" value="ECO:0007669"/>
    <property type="project" value="UniProtKB-KW"/>
</dbReference>
<dbReference type="PANTHER" id="PTHR14190">
    <property type="entry name" value="SUPPRESSOR OF ACTIN MUTATIONS 2/VACUOLAR PROTEIN SORTING 52"/>
    <property type="match status" value="1"/>
</dbReference>
<feature type="domain" description="Vps52 C-terminal" evidence="9">
    <location>
        <begin position="294"/>
        <end position="609"/>
    </location>
</feature>
<evidence type="ECO:0000313" key="10">
    <source>
        <dbReference type="EMBL" id="KAG0689403.1"/>
    </source>
</evidence>
<feature type="region of interest" description="Disordered" evidence="7">
    <location>
        <begin position="61"/>
        <end position="88"/>
    </location>
</feature>
<proteinExistence type="inferred from homology"/>
<dbReference type="Pfam" id="PF20655">
    <property type="entry name" value="Vps52_C"/>
    <property type="match status" value="1"/>
</dbReference>
<evidence type="ECO:0000256" key="5">
    <source>
        <dbReference type="ARBA" id="ARBA00023034"/>
    </source>
</evidence>
<feature type="coiled-coil region" evidence="6">
    <location>
        <begin position="131"/>
        <end position="158"/>
    </location>
</feature>
<dbReference type="GO" id="GO:0005829">
    <property type="term" value="C:cytosol"/>
    <property type="evidence" value="ECO:0007669"/>
    <property type="project" value="GOC"/>
</dbReference>
<evidence type="ECO:0000259" key="9">
    <source>
        <dbReference type="Pfam" id="PF20655"/>
    </source>
</evidence>
<feature type="compositionally biased region" description="Polar residues" evidence="7">
    <location>
        <begin position="34"/>
        <end position="46"/>
    </location>
</feature>
<evidence type="ECO:0000313" key="11">
    <source>
        <dbReference type="Proteomes" id="UP000697127"/>
    </source>
</evidence>
<dbReference type="GO" id="GO:0000938">
    <property type="term" value="C:GARP complex"/>
    <property type="evidence" value="ECO:0007669"/>
    <property type="project" value="TreeGrafter"/>
</dbReference>
<evidence type="ECO:0000256" key="4">
    <source>
        <dbReference type="ARBA" id="ARBA00022927"/>
    </source>
</evidence>
<keyword evidence="11" id="KW-1185">Reference proteome</keyword>
<evidence type="ECO:0000256" key="7">
    <source>
        <dbReference type="SAM" id="MobiDB-lite"/>
    </source>
</evidence>
<keyword evidence="6" id="KW-0175">Coiled coil</keyword>
<comment type="similarity">
    <text evidence="2">Belongs to the VPS52 family.</text>
</comment>
<dbReference type="AlphaFoldDB" id="A0A9P7BHG8"/>
<sequence>MATISHRHSISKRSSVQQIQTQPSVPTKGKRVSSRSGPNDVKTTMSRLEYLNSKFNKDPSFDIEISGDEEDDEDGQNNSHDVNNNKNRKIDVQFDSKLMDIDILSKESNINQMEFSLDISISLLSPLFQYIQDFETNLDTLSNEMEILQSRLVDLNDEIKKNTIIDNQLTPILTDLLIPPQCIKILLNGKIDIKWVDQLTIIQEKREILMVYKTKEKVSSTNITELVSIIDKLEIKCIERIKRFMIDNIKQLRGTTTSSVKIQSRLLQVKEIFVFLKSKNNKLSKELETAYVYTMRWYYYFNFVKYISSLEGLKVLENDYDVDKKSISSSTASSTYQRSLLLDNTDLINEYLINLPKRLEKMADDNSNQYSILGQIAESTGINGMKFNMEQIFLFLNQAMMDNLTIEFNFIVEFFVLTNNDDMNNLIKQIFSPILRMGSNFTTYLLTNCKSDYFGILLTIRRIQRMEYEIQNRCLPELFDNYLNTQLLTLWPIFQRDIDVLCTSITQTLSSTSIIKYVVNSKNNILIPLKITQSFSMVLSNLLKLVQNLVFELETSEPLKGSIERLSNTFERGMVQLGGSLDEGKGKRKLFLYVNFQLVYNVLDNEMGTFSASAIKKAKNGSSTHFPTAPSVEDDTIGETTTVGEGLCKHYEQLVQAYT</sequence>
<evidence type="ECO:0008006" key="12">
    <source>
        <dbReference type="Google" id="ProtNLM"/>
    </source>
</evidence>
<protein>
    <recommendedName>
        <fullName evidence="12">Vacuolar protein sorting-associated protein 52</fullName>
    </recommendedName>
</protein>
<organism evidence="10 11">
    <name type="scientific">Pichia californica</name>
    <dbReference type="NCBI Taxonomy" id="460514"/>
    <lineage>
        <taxon>Eukaryota</taxon>
        <taxon>Fungi</taxon>
        <taxon>Dikarya</taxon>
        <taxon>Ascomycota</taxon>
        <taxon>Saccharomycotina</taxon>
        <taxon>Pichiomycetes</taxon>
        <taxon>Pichiales</taxon>
        <taxon>Pichiaceae</taxon>
        <taxon>Pichia</taxon>
    </lineage>
</organism>
<keyword evidence="3" id="KW-0813">Transport</keyword>
<evidence type="ECO:0000256" key="2">
    <source>
        <dbReference type="ARBA" id="ARBA00008180"/>
    </source>
</evidence>
<gene>
    <name evidence="10" type="ORF">C6P40_005094</name>
</gene>
<accession>A0A9P7BHG8</accession>
<feature type="compositionally biased region" description="Basic residues" evidence="7">
    <location>
        <begin position="1"/>
        <end position="11"/>
    </location>
</feature>
<dbReference type="Proteomes" id="UP000697127">
    <property type="component" value="Unassembled WGS sequence"/>
</dbReference>
<feature type="domain" description="Vps52 coiled-coil" evidence="8">
    <location>
        <begin position="120"/>
        <end position="276"/>
    </location>
</feature>
<dbReference type="GO" id="GO:0042147">
    <property type="term" value="P:retrograde transport, endosome to Golgi"/>
    <property type="evidence" value="ECO:0007669"/>
    <property type="project" value="TreeGrafter"/>
</dbReference>
<evidence type="ECO:0000256" key="3">
    <source>
        <dbReference type="ARBA" id="ARBA00022448"/>
    </source>
</evidence>
<dbReference type="GO" id="GO:0019905">
    <property type="term" value="F:syntaxin binding"/>
    <property type="evidence" value="ECO:0007669"/>
    <property type="project" value="TreeGrafter"/>
</dbReference>
<dbReference type="InterPro" id="IPR048319">
    <property type="entry name" value="Vps52_CC"/>
</dbReference>
<comment type="caution">
    <text evidence="10">The sequence shown here is derived from an EMBL/GenBank/DDBJ whole genome shotgun (WGS) entry which is preliminary data.</text>
</comment>
<keyword evidence="4" id="KW-0653">Protein transport</keyword>
<dbReference type="InterPro" id="IPR048361">
    <property type="entry name" value="Vps52_C"/>
</dbReference>
<keyword evidence="5" id="KW-0333">Golgi apparatus</keyword>
<name>A0A9P7BHG8_9ASCO</name>
<dbReference type="GO" id="GO:0006896">
    <property type="term" value="P:Golgi to vacuole transport"/>
    <property type="evidence" value="ECO:0007669"/>
    <property type="project" value="TreeGrafter"/>
</dbReference>
<dbReference type="PANTHER" id="PTHR14190:SF7">
    <property type="entry name" value="VACUOLAR PROTEIN SORTING-ASSOCIATED PROTEIN 52 HOMOLOG"/>
    <property type="match status" value="1"/>
</dbReference>
<evidence type="ECO:0000259" key="8">
    <source>
        <dbReference type="Pfam" id="PF04129"/>
    </source>
</evidence>